<gene>
    <name evidence="1" type="ORF">SAMN04488012_105201</name>
</gene>
<dbReference type="STRING" id="313368.SAMN04488012_105201"/>
<name>A0A1M6H3Z6_9RHOB</name>
<dbReference type="EMBL" id="FQZA01000005">
    <property type="protein sequence ID" value="SHJ16905.1"/>
    <property type="molecule type" value="Genomic_DNA"/>
</dbReference>
<protein>
    <submittedName>
        <fullName evidence="1">Uncharacterized protein</fullName>
    </submittedName>
</protein>
<dbReference type="AlphaFoldDB" id="A0A1M6H3Z6"/>
<reference evidence="1 2" key="1">
    <citation type="submission" date="2016-11" db="EMBL/GenBank/DDBJ databases">
        <authorList>
            <person name="Jaros S."/>
            <person name="Januszkiewicz K."/>
            <person name="Wedrychowicz H."/>
        </authorList>
    </citation>
    <scope>NUCLEOTIDE SEQUENCE [LARGE SCALE GENOMIC DNA]</scope>
    <source>
        <strain evidence="1 2">DSM 26892</strain>
    </source>
</reference>
<evidence type="ECO:0000313" key="2">
    <source>
        <dbReference type="Proteomes" id="UP000184040"/>
    </source>
</evidence>
<evidence type="ECO:0000313" key="1">
    <source>
        <dbReference type="EMBL" id="SHJ16905.1"/>
    </source>
</evidence>
<proteinExistence type="predicted"/>
<dbReference type="RefSeq" id="WP_073128576.1">
    <property type="nucleotide sequence ID" value="NZ_FQZA01000005.1"/>
</dbReference>
<accession>A0A1M6H3Z6</accession>
<sequence length="91" mass="9609">MENETPRPPDAIDYATSNEAGVVTGALQTAAKGEAARYSSTINRYLIELYEQGGNDAIARWAPFLDDAARSSNQYLAALQKGGSELSGALG</sequence>
<dbReference type="Proteomes" id="UP000184040">
    <property type="component" value="Unassembled WGS sequence"/>
</dbReference>
<organism evidence="1 2">
    <name type="scientific">Palleronia salina</name>
    <dbReference type="NCBI Taxonomy" id="313368"/>
    <lineage>
        <taxon>Bacteria</taxon>
        <taxon>Pseudomonadati</taxon>
        <taxon>Pseudomonadota</taxon>
        <taxon>Alphaproteobacteria</taxon>
        <taxon>Rhodobacterales</taxon>
        <taxon>Roseobacteraceae</taxon>
        <taxon>Palleronia</taxon>
    </lineage>
</organism>
<keyword evidence="2" id="KW-1185">Reference proteome</keyword>